<dbReference type="EMBL" id="PVTE01000008">
    <property type="protein sequence ID" value="PRY39189.1"/>
    <property type="molecule type" value="Genomic_DNA"/>
</dbReference>
<name>A0A2T0T0L6_9BACT</name>
<evidence type="ECO:0000313" key="2">
    <source>
        <dbReference type="EMBL" id="PRY39189.1"/>
    </source>
</evidence>
<protein>
    <recommendedName>
        <fullName evidence="4">Outer membrane beta-barrel porin/alpha-amylase</fullName>
    </recommendedName>
</protein>
<dbReference type="Proteomes" id="UP000238375">
    <property type="component" value="Unassembled WGS sequence"/>
</dbReference>
<proteinExistence type="predicted"/>
<organism evidence="2 3">
    <name type="scientific">Spirosoma oryzae</name>
    <dbReference type="NCBI Taxonomy" id="1469603"/>
    <lineage>
        <taxon>Bacteria</taxon>
        <taxon>Pseudomonadati</taxon>
        <taxon>Bacteroidota</taxon>
        <taxon>Cytophagia</taxon>
        <taxon>Cytophagales</taxon>
        <taxon>Cytophagaceae</taxon>
        <taxon>Spirosoma</taxon>
    </lineage>
</organism>
<keyword evidence="1" id="KW-0732">Signal</keyword>
<comment type="caution">
    <text evidence="2">The sequence shown here is derived from an EMBL/GenBank/DDBJ whole genome shotgun (WGS) entry which is preliminary data.</text>
</comment>
<dbReference type="OrthoDB" id="945120at2"/>
<evidence type="ECO:0000313" key="3">
    <source>
        <dbReference type="Proteomes" id="UP000238375"/>
    </source>
</evidence>
<gene>
    <name evidence="2" type="ORF">CLV58_10878</name>
</gene>
<evidence type="ECO:0008006" key="4">
    <source>
        <dbReference type="Google" id="ProtNLM"/>
    </source>
</evidence>
<keyword evidence="3" id="KW-1185">Reference proteome</keyword>
<reference evidence="2 3" key="1">
    <citation type="submission" date="2018-03" db="EMBL/GenBank/DDBJ databases">
        <title>Genomic Encyclopedia of Archaeal and Bacterial Type Strains, Phase II (KMG-II): from individual species to whole genera.</title>
        <authorList>
            <person name="Goeker M."/>
        </authorList>
    </citation>
    <scope>NUCLEOTIDE SEQUENCE [LARGE SCALE GENOMIC DNA]</scope>
    <source>
        <strain evidence="2 3">DSM 28354</strain>
    </source>
</reference>
<feature type="signal peptide" evidence="1">
    <location>
        <begin position="1"/>
        <end position="23"/>
    </location>
</feature>
<feature type="chain" id="PRO_5015646791" description="Outer membrane beta-barrel porin/alpha-amylase" evidence="1">
    <location>
        <begin position="24"/>
        <end position="290"/>
    </location>
</feature>
<dbReference type="RefSeq" id="WP_106137876.1">
    <property type="nucleotide sequence ID" value="NZ_PVTE01000008.1"/>
</dbReference>
<accession>A0A2T0T0L6</accession>
<dbReference type="AlphaFoldDB" id="A0A2T0T0L6"/>
<evidence type="ECO:0000256" key="1">
    <source>
        <dbReference type="SAM" id="SignalP"/>
    </source>
</evidence>
<sequence>MYFRFCLLLVGGWLVLAGPSLLAQPIETASAADSVSEKPVRSLSFSYSYMNPVSYRGRTFGVHQFGMMPQLTYQTATNWHFYGVGYIWNNFQESNFGKIDLGVEKEGTLGKHLAYTLGYERWFFPAAEPDEQQPLTNFTEIYLTYDWHDWSPAIGTYYMFGSEKLLQTDLQLSRYVGLIERDNWSLFAEPLVKAVFANQNTLVNGIYQPQFDRRGRPLQAVASNTKPFGLVDAEINLPITLQLPRWSLLVDPRIAQPYNTLPGERTKPFFYAVATITYSLQLPASHGQAR</sequence>